<evidence type="ECO:0000313" key="2">
    <source>
        <dbReference type="EMBL" id="SKB36094.1"/>
    </source>
</evidence>
<reference evidence="3" key="1">
    <citation type="submission" date="2017-02" db="EMBL/GenBank/DDBJ databases">
        <authorList>
            <person name="Varghese N."/>
            <person name="Submissions S."/>
        </authorList>
    </citation>
    <scope>NUCLEOTIDE SEQUENCE [LARGE SCALE GENOMIC DNA]</scope>
    <source>
        <strain evidence="3">DSM 24091</strain>
    </source>
</reference>
<organism evidence="2 3">
    <name type="scientific">Sphingobacterium nematocida</name>
    <dbReference type="NCBI Taxonomy" id="1513896"/>
    <lineage>
        <taxon>Bacteria</taxon>
        <taxon>Pseudomonadati</taxon>
        <taxon>Bacteroidota</taxon>
        <taxon>Sphingobacteriia</taxon>
        <taxon>Sphingobacteriales</taxon>
        <taxon>Sphingobacteriaceae</taxon>
        <taxon>Sphingobacterium</taxon>
    </lineage>
</organism>
<accession>A0A1T5AM67</accession>
<gene>
    <name evidence="2" type="ORF">SAMN05660841_00010</name>
</gene>
<evidence type="ECO:0000259" key="1">
    <source>
        <dbReference type="Pfam" id="PF10543"/>
    </source>
</evidence>
<protein>
    <submittedName>
        <fullName evidence="2">ORF6N domain-containing protein</fullName>
    </submittedName>
</protein>
<dbReference type="InterPro" id="IPR018873">
    <property type="entry name" value="KilA-N_DNA-bd_domain"/>
</dbReference>
<proteinExistence type="predicted"/>
<sequence length="132" mass="15301">MFELDDSEFNSLRSQIVTSKNGRGGNRYFPMVFTEQGVAMLSSVLKSKQAIQINIQIMRIFTKMRQFLNDTTQIHLELAEVKLAVEKLSKKQDGHDKNIELIFSYIDRLEEKVQKPTIPEHRQVGFKVGKEK</sequence>
<keyword evidence="3" id="KW-1185">Reference proteome</keyword>
<dbReference type="AlphaFoldDB" id="A0A1T5AM67"/>
<feature type="domain" description="KilA-N DNA-binding" evidence="1">
    <location>
        <begin position="1"/>
        <end position="44"/>
    </location>
</feature>
<evidence type="ECO:0000313" key="3">
    <source>
        <dbReference type="Proteomes" id="UP000190150"/>
    </source>
</evidence>
<dbReference type="STRING" id="1513896.SAMN05660841_00010"/>
<dbReference type="Proteomes" id="UP000190150">
    <property type="component" value="Unassembled WGS sequence"/>
</dbReference>
<name>A0A1T5AM67_9SPHI</name>
<dbReference type="Pfam" id="PF10543">
    <property type="entry name" value="ORF6N"/>
    <property type="match status" value="1"/>
</dbReference>
<dbReference type="EMBL" id="FUZF01000001">
    <property type="protein sequence ID" value="SKB36094.1"/>
    <property type="molecule type" value="Genomic_DNA"/>
</dbReference>